<feature type="domain" description="Biopterin-dependent aromatic amino acid hydroxylase family profile" evidence="9">
    <location>
        <begin position="96"/>
        <end position="414"/>
    </location>
</feature>
<dbReference type="PROSITE" id="PS51671">
    <property type="entry name" value="ACT"/>
    <property type="match status" value="1"/>
</dbReference>
<keyword evidence="6 8" id="KW-0408">Iron</keyword>
<dbReference type="SUPFAM" id="SSF55021">
    <property type="entry name" value="ACT-like"/>
    <property type="match status" value="1"/>
</dbReference>
<name>A0A8W8JNM2_MAGGI</name>
<organism evidence="11 12">
    <name type="scientific">Magallana gigas</name>
    <name type="common">Pacific oyster</name>
    <name type="synonym">Crassostrea gigas</name>
    <dbReference type="NCBI Taxonomy" id="29159"/>
    <lineage>
        <taxon>Eukaryota</taxon>
        <taxon>Metazoa</taxon>
        <taxon>Spiralia</taxon>
        <taxon>Lophotrochozoa</taxon>
        <taxon>Mollusca</taxon>
        <taxon>Bivalvia</taxon>
        <taxon>Autobranchia</taxon>
        <taxon>Pteriomorphia</taxon>
        <taxon>Ostreida</taxon>
        <taxon>Ostreoidea</taxon>
        <taxon>Ostreidae</taxon>
        <taxon>Magallana</taxon>
    </lineage>
</organism>
<dbReference type="Proteomes" id="UP000005408">
    <property type="component" value="Unassembled WGS sequence"/>
</dbReference>
<evidence type="ECO:0000256" key="5">
    <source>
        <dbReference type="ARBA" id="ARBA00023002"/>
    </source>
</evidence>
<dbReference type="InterPro" id="IPR019774">
    <property type="entry name" value="Aromatic-AA_hydroxylase_C"/>
</dbReference>
<evidence type="ECO:0000259" key="9">
    <source>
        <dbReference type="PROSITE" id="PS51410"/>
    </source>
</evidence>
<dbReference type="EnsemblMetazoa" id="G19557.1">
    <property type="protein sequence ID" value="G19557.1:cds"/>
    <property type="gene ID" value="G19557"/>
</dbReference>
<dbReference type="InterPro" id="IPR036329">
    <property type="entry name" value="Aro-AA_hydroxylase_C_sf"/>
</dbReference>
<keyword evidence="4 8" id="KW-0479">Metal-binding</keyword>
<dbReference type="Pfam" id="PF00351">
    <property type="entry name" value="Biopterin_H"/>
    <property type="match status" value="1"/>
</dbReference>
<evidence type="ECO:0000256" key="7">
    <source>
        <dbReference type="ARBA" id="ARBA00023033"/>
    </source>
</evidence>
<evidence type="ECO:0000313" key="11">
    <source>
        <dbReference type="EnsemblMetazoa" id="G19557.1:cds"/>
    </source>
</evidence>
<comment type="similarity">
    <text evidence="2">Belongs to the biopterin-dependent aromatic amino acid hydroxylase family.</text>
</comment>
<evidence type="ECO:0000256" key="8">
    <source>
        <dbReference type="PIRSR" id="PIRSR601273-2"/>
    </source>
</evidence>
<dbReference type="InterPro" id="IPR045865">
    <property type="entry name" value="ACT-like_dom_sf"/>
</dbReference>
<dbReference type="InterPro" id="IPR018301">
    <property type="entry name" value="ArAA_hydroxylase_Fe/CU_BS"/>
</dbReference>
<evidence type="ECO:0000256" key="1">
    <source>
        <dbReference type="ARBA" id="ARBA00001954"/>
    </source>
</evidence>
<dbReference type="InterPro" id="IPR002912">
    <property type="entry name" value="ACT_dom"/>
</dbReference>
<proteinExistence type="inferred from homology"/>
<dbReference type="PRINTS" id="PR00372">
    <property type="entry name" value="FYWHYDRXLASE"/>
</dbReference>
<dbReference type="EC" id="1.14.16.1" evidence="3"/>
<comment type="cofactor">
    <cofactor evidence="1 8">
        <name>Fe(2+)</name>
        <dbReference type="ChEBI" id="CHEBI:29033"/>
    </cofactor>
</comment>
<evidence type="ECO:0000259" key="10">
    <source>
        <dbReference type="PROSITE" id="PS51671"/>
    </source>
</evidence>
<feature type="binding site" evidence="8">
    <location>
        <position position="280"/>
    </location>
    <ligand>
        <name>Fe cation</name>
        <dbReference type="ChEBI" id="CHEBI:24875"/>
    </ligand>
</feature>
<dbReference type="AlphaFoldDB" id="A0A8W8JNM2"/>
<evidence type="ECO:0000256" key="3">
    <source>
        <dbReference type="ARBA" id="ARBA00011995"/>
    </source>
</evidence>
<feature type="binding site" evidence="8">
    <location>
        <position position="275"/>
    </location>
    <ligand>
        <name>Fe cation</name>
        <dbReference type="ChEBI" id="CHEBI:24875"/>
    </ligand>
</feature>
<dbReference type="GO" id="GO:0004505">
    <property type="term" value="F:phenylalanine 4-monooxygenase activity"/>
    <property type="evidence" value="ECO:0007669"/>
    <property type="project" value="UniProtKB-EC"/>
</dbReference>
<feature type="domain" description="ACT" evidence="10">
    <location>
        <begin position="36"/>
        <end position="110"/>
    </location>
</feature>
<feature type="binding site" evidence="8">
    <location>
        <position position="320"/>
    </location>
    <ligand>
        <name>Fe cation</name>
        <dbReference type="ChEBI" id="CHEBI:24875"/>
    </ligand>
</feature>
<dbReference type="InterPro" id="IPR001273">
    <property type="entry name" value="ArAA_hydroxylase"/>
</dbReference>
<dbReference type="Gene3D" id="1.10.800.10">
    <property type="entry name" value="Aromatic amino acid hydroxylase"/>
    <property type="match status" value="1"/>
</dbReference>
<protein>
    <recommendedName>
        <fullName evidence="3">phenylalanine 4-monooxygenase</fullName>
        <ecNumber evidence="3">1.14.16.1</ecNumber>
    </recommendedName>
</protein>
<dbReference type="PROSITE" id="PS00367">
    <property type="entry name" value="BH4_AAA_HYDROXYL_1"/>
    <property type="match status" value="1"/>
</dbReference>
<evidence type="ECO:0000256" key="2">
    <source>
        <dbReference type="ARBA" id="ARBA00009712"/>
    </source>
</evidence>
<reference evidence="11" key="1">
    <citation type="submission" date="2022-08" db="UniProtKB">
        <authorList>
            <consortium name="EnsemblMetazoa"/>
        </authorList>
    </citation>
    <scope>IDENTIFICATION</scope>
    <source>
        <strain evidence="11">05x7-T-G4-1.051#20</strain>
    </source>
</reference>
<keyword evidence="12" id="KW-1185">Reference proteome</keyword>
<sequence length="414" mass="47702">MTCPIVTRSTRQVRPMAANNQERSFTETETNQKKITICFTLCNNVGELCKALEVLKDHQVNLHHINSKQNKERREESDFILICDNSGSLKGAMEGLKNVSKNLEIISVPWFPKHTSDLDKVVPKTFSCDKELDADHPGFKDDDYKKRRAEVAAMSRNYKHDQEIPRVDYTDKEINTWRTVYSALVKLYPDYACERFNINFELLQTKCGYSPDNIPQLEDVSKFLQNRTGFRLRPAPGLISPRDFLAALAFRTFYSTQYIRHYSRPEYTPEPDVCHELLGHVPLFADEEFAQFAQEIGLASLGAPLEYIKVLSRLYWFTVEVGLWKEAGETKVYGAALLSSAEELEFCLRNAEKIKTLDPAEACKEKIQPSKIQPYYFVAESFETVKEIIREFATTNPRPFDVKSTQSVEVIYQR</sequence>
<evidence type="ECO:0000256" key="6">
    <source>
        <dbReference type="ARBA" id="ARBA00023004"/>
    </source>
</evidence>
<keyword evidence="7" id="KW-0503">Monooxygenase</keyword>
<dbReference type="PANTHER" id="PTHR11473:SF24">
    <property type="entry name" value="PHENYLALANINE-4-HYDROXYLASE"/>
    <property type="match status" value="1"/>
</dbReference>
<dbReference type="PANTHER" id="PTHR11473">
    <property type="entry name" value="AROMATIC AMINO ACID HYDROXYLASE"/>
    <property type="match status" value="1"/>
</dbReference>
<evidence type="ECO:0000256" key="4">
    <source>
        <dbReference type="ARBA" id="ARBA00022723"/>
    </source>
</evidence>
<dbReference type="GO" id="GO:0005506">
    <property type="term" value="F:iron ion binding"/>
    <property type="evidence" value="ECO:0007669"/>
    <property type="project" value="InterPro"/>
</dbReference>
<keyword evidence="5" id="KW-0560">Oxidoreductase</keyword>
<evidence type="ECO:0000313" key="12">
    <source>
        <dbReference type="Proteomes" id="UP000005408"/>
    </source>
</evidence>
<accession>A0A8W8JNM2</accession>
<dbReference type="InterPro" id="IPR036951">
    <property type="entry name" value="ArAA_hydroxylase_sf"/>
</dbReference>
<dbReference type="PROSITE" id="PS51410">
    <property type="entry name" value="BH4_AAA_HYDROXYL_2"/>
    <property type="match status" value="1"/>
</dbReference>
<dbReference type="SUPFAM" id="SSF56534">
    <property type="entry name" value="Aromatic aminoacid monoxygenases, catalytic and oligomerization domains"/>
    <property type="match status" value="1"/>
</dbReference>